<dbReference type="GO" id="GO:0032153">
    <property type="term" value="C:cell division site"/>
    <property type="evidence" value="ECO:0007669"/>
    <property type="project" value="TreeGrafter"/>
</dbReference>
<feature type="domain" description="MHD" evidence="4">
    <location>
        <begin position="564"/>
        <end position="828"/>
    </location>
</feature>
<evidence type="ECO:0000256" key="3">
    <source>
        <dbReference type="SAM" id="MobiDB-lite"/>
    </source>
</evidence>
<gene>
    <name evidence="5" type="ORF">B9Z19DRAFT_771673</name>
</gene>
<feature type="coiled-coil region" evidence="2">
    <location>
        <begin position="453"/>
        <end position="480"/>
    </location>
</feature>
<dbReference type="SMART" id="SM00055">
    <property type="entry name" value="FCH"/>
    <property type="match status" value="1"/>
</dbReference>
<accession>A0A2T6ZWX4</accession>
<name>A0A2T6ZWX4_TUBBO</name>
<dbReference type="GO" id="GO:0006897">
    <property type="term" value="P:endocytosis"/>
    <property type="evidence" value="ECO:0007669"/>
    <property type="project" value="UniProtKB-KW"/>
</dbReference>
<evidence type="ECO:0000313" key="5">
    <source>
        <dbReference type="EMBL" id="PUU79934.1"/>
    </source>
</evidence>
<dbReference type="Gene3D" id="1.20.1270.60">
    <property type="entry name" value="Arfaptin homology (AH) domain/BAR domain"/>
    <property type="match status" value="1"/>
</dbReference>
<evidence type="ECO:0000259" key="4">
    <source>
        <dbReference type="PROSITE" id="PS51072"/>
    </source>
</evidence>
<dbReference type="PANTHER" id="PTHR23065">
    <property type="entry name" value="PROLINE-SERINE-THREONINE PHOSPHATASE INTERACTING PROTEIN 1"/>
    <property type="match status" value="1"/>
</dbReference>
<dbReference type="GO" id="GO:0032185">
    <property type="term" value="P:septin cytoskeleton organization"/>
    <property type="evidence" value="ECO:0007669"/>
    <property type="project" value="TreeGrafter"/>
</dbReference>
<dbReference type="CDD" id="cd09264">
    <property type="entry name" value="AP_Syp1_MHD"/>
    <property type="match status" value="1"/>
</dbReference>
<dbReference type="GO" id="GO:0005886">
    <property type="term" value="C:plasma membrane"/>
    <property type="evidence" value="ECO:0007669"/>
    <property type="project" value="TreeGrafter"/>
</dbReference>
<dbReference type="InterPro" id="IPR027267">
    <property type="entry name" value="AH/BAR_dom_sf"/>
</dbReference>
<dbReference type="STRING" id="42251.A0A2T6ZWX4"/>
<dbReference type="CDD" id="cd07650">
    <property type="entry name" value="F-BAR_Syp1p_like"/>
    <property type="match status" value="1"/>
</dbReference>
<feature type="coiled-coil region" evidence="2">
    <location>
        <begin position="120"/>
        <end position="147"/>
    </location>
</feature>
<feature type="region of interest" description="Disordered" evidence="3">
    <location>
        <begin position="308"/>
        <end position="451"/>
    </location>
</feature>
<feature type="compositionally biased region" description="Gly residues" evidence="3">
    <location>
        <begin position="279"/>
        <end position="293"/>
    </location>
</feature>
<dbReference type="GO" id="GO:0030139">
    <property type="term" value="C:endocytic vesicle"/>
    <property type="evidence" value="ECO:0007669"/>
    <property type="project" value="TreeGrafter"/>
</dbReference>
<dbReference type="InterPro" id="IPR001060">
    <property type="entry name" value="FCH_dom"/>
</dbReference>
<feature type="compositionally biased region" description="Polar residues" evidence="3">
    <location>
        <begin position="251"/>
        <end position="276"/>
    </location>
</feature>
<dbReference type="PROSITE" id="PS51072">
    <property type="entry name" value="MHD"/>
    <property type="match status" value="1"/>
</dbReference>
<sequence>MELSRSEYPGILGSVHPTPAVKILKDRLHRVQVLNTEIADWLQERRRVEELYAQGLNKLAKRTLSSDGSDLGVFQGPWTRIVQSTQSVASSHQEFAQRIEAEVERPLRDFTVRNQEWAGMKNLEVNMAAVAKAVDSAEGKAEKLKNRGPKAKAHQVAEAASAASNALSEWDSQAPFVFEKFQAADESRVNQLRDVLTTWQTLEVDQSQRSMQSAESTLNIILDISTEDEIRGFANKATIGKQRIERERSRTASSGATTGMPSSTPSIVTDDSVSVQSSGSGGGSGGASGGGGLGLKRLGTVFIRGRNNRNSTIPYFNRSASPDKRSSGRIGSGKGHPPLPSLPTPVNNGFGPPRGENSSLAVPPGGSPPRPSTARSRPPSPTQNGDAHPPASPTASTAGPSHALPTPSVLVTSEEPQKDAEGYTIPPPVHDIGGRALPDDETADEPSQPQFKVEIKNDVIQEEEEEADAALSKVATTLRAQNTVSRRNRGRRDARDVRNTMFIPSPTPEPIEGLPSSPPLTPIKFTPKSSAVASEAGSDTQSIRSSRSVTSLASSPVRHPELMETGLSASLIESVSMSFEAGAPTKTLITGEIAVAYNPTEPVSSDQPSPTELVRMDNFSVLEKVAPNPAFISSVPDHAGEYTMSLTNIHKTSVAFKYQVHIDEVNVAIFAPIIVTPVWRLEPHQSSVIIHWKLNPSFRRLNGATGPFTMKNVIFTTGIEGAPATTCQSKPVGTFSRERGRLAWKLGDVLIDPAAGDEGAKKLVARFLTEGQARATPVDMRWEISGEDANTVGSGLALSFFEKPEKSETEAVAVEAEEADPFADEGGEAKSVAGPEEEGIWKAVNTARKVMGGSMLLFKVVSS</sequence>
<reference evidence="5 6" key="1">
    <citation type="submission" date="2017-04" db="EMBL/GenBank/DDBJ databases">
        <title>Draft genome sequence of Tuber borchii Vittad., a whitish edible truffle.</title>
        <authorList>
            <consortium name="DOE Joint Genome Institute"/>
            <person name="Murat C."/>
            <person name="Kuo A."/>
            <person name="Barry K.W."/>
            <person name="Clum A."/>
            <person name="Dockter R.B."/>
            <person name="Fauchery L."/>
            <person name="Iotti M."/>
            <person name="Kohler A."/>
            <person name="Labutti K."/>
            <person name="Lindquist E.A."/>
            <person name="Lipzen A."/>
            <person name="Ohm R.A."/>
            <person name="Wang M."/>
            <person name="Grigoriev I.V."/>
            <person name="Zambonelli A."/>
            <person name="Martin F.M."/>
        </authorList>
    </citation>
    <scope>NUCLEOTIDE SEQUENCE [LARGE SCALE GENOMIC DNA]</scope>
    <source>
        <strain evidence="5 6">Tbo3840</strain>
    </source>
</reference>
<feature type="compositionally biased region" description="Polar residues" evidence="3">
    <location>
        <begin position="308"/>
        <end position="320"/>
    </location>
</feature>
<dbReference type="InterPro" id="IPR028565">
    <property type="entry name" value="MHD"/>
</dbReference>
<feature type="region of interest" description="Disordered" evidence="3">
    <location>
        <begin position="241"/>
        <end position="293"/>
    </location>
</feature>
<keyword evidence="1" id="KW-0254">Endocytosis</keyword>
<dbReference type="OrthoDB" id="331602at2759"/>
<proteinExistence type="predicted"/>
<comment type="caution">
    <text evidence="5">The sequence shown here is derived from an EMBL/GenBank/DDBJ whole genome shotgun (WGS) entry which is preliminary data.</text>
</comment>
<evidence type="ECO:0000313" key="6">
    <source>
        <dbReference type="Proteomes" id="UP000244722"/>
    </source>
</evidence>
<feature type="compositionally biased region" description="Low complexity" evidence="3">
    <location>
        <begin position="387"/>
        <end position="403"/>
    </location>
</feature>
<dbReference type="Proteomes" id="UP000244722">
    <property type="component" value="Unassembled WGS sequence"/>
</dbReference>
<dbReference type="Pfam" id="PF10291">
    <property type="entry name" value="muHD"/>
    <property type="match status" value="1"/>
</dbReference>
<protein>
    <submittedName>
        <fullName evidence="5">Muniscin C-terminal mu homology domain-domain-containing protein</fullName>
    </submittedName>
</protein>
<evidence type="ECO:0000256" key="1">
    <source>
        <dbReference type="ARBA" id="ARBA00022583"/>
    </source>
</evidence>
<feature type="compositionally biased region" description="Polar residues" evidence="3">
    <location>
        <begin position="527"/>
        <end position="541"/>
    </location>
</feature>
<dbReference type="FunFam" id="1.20.1270.60:FF:000102">
    <property type="entry name" value="WGS project CABT00000000 data, contig 2.23"/>
    <property type="match status" value="1"/>
</dbReference>
<dbReference type="InterPro" id="IPR049609">
    <property type="entry name" value="Syp1-like_MHD"/>
</dbReference>
<dbReference type="PANTHER" id="PTHR23065:SF54">
    <property type="entry name" value="SUPPRESSOR OF YEAST PROFILIN DELETION"/>
    <property type="match status" value="1"/>
</dbReference>
<organism evidence="5 6">
    <name type="scientific">Tuber borchii</name>
    <name type="common">White truffle</name>
    <dbReference type="NCBI Taxonomy" id="42251"/>
    <lineage>
        <taxon>Eukaryota</taxon>
        <taxon>Fungi</taxon>
        <taxon>Dikarya</taxon>
        <taxon>Ascomycota</taxon>
        <taxon>Pezizomycotina</taxon>
        <taxon>Pezizomycetes</taxon>
        <taxon>Pezizales</taxon>
        <taxon>Tuberaceae</taxon>
        <taxon>Tuber</taxon>
    </lineage>
</organism>
<dbReference type="SUPFAM" id="SSF103657">
    <property type="entry name" value="BAR/IMD domain-like"/>
    <property type="match status" value="1"/>
</dbReference>
<dbReference type="AlphaFoldDB" id="A0A2T6ZWX4"/>
<dbReference type="InterPro" id="IPR018808">
    <property type="entry name" value="Muniscin_C"/>
</dbReference>
<keyword evidence="6" id="KW-1185">Reference proteome</keyword>
<feature type="region of interest" description="Disordered" evidence="3">
    <location>
        <begin position="482"/>
        <end position="557"/>
    </location>
</feature>
<keyword evidence="2" id="KW-0175">Coiled coil</keyword>
<dbReference type="EMBL" id="NESQ01000077">
    <property type="protein sequence ID" value="PUU79934.1"/>
    <property type="molecule type" value="Genomic_DNA"/>
</dbReference>
<feature type="compositionally biased region" description="Low complexity" evidence="3">
    <location>
        <begin position="542"/>
        <end position="555"/>
    </location>
</feature>
<dbReference type="Pfam" id="PF00611">
    <property type="entry name" value="FCH"/>
    <property type="match status" value="1"/>
</dbReference>
<evidence type="ECO:0000256" key="2">
    <source>
        <dbReference type="SAM" id="Coils"/>
    </source>
</evidence>